<evidence type="ECO:0000313" key="2">
    <source>
        <dbReference type="EMBL" id="ETR99980.1"/>
    </source>
</evidence>
<reference evidence="3" key="1">
    <citation type="journal article" date="2013" name="Ind. Biotechnol.">
        <title>Comparative genomics analysis of Trichoderma reesei strains.</title>
        <authorList>
            <person name="Koike H."/>
            <person name="Aerts A."/>
            <person name="LaButti K."/>
            <person name="Grigoriev I.V."/>
            <person name="Baker S.E."/>
        </authorList>
    </citation>
    <scope>NUCLEOTIDE SEQUENCE [LARGE SCALE GENOMIC DNA]</scope>
    <source>
        <strain evidence="3">ATCC 56765 / BCRC 32924 / NRRL 11460 / Rut C-30</strain>
    </source>
</reference>
<protein>
    <submittedName>
        <fullName evidence="2">Uncharacterized protein</fullName>
    </submittedName>
</protein>
<dbReference type="Proteomes" id="UP000024376">
    <property type="component" value="Unassembled WGS sequence"/>
</dbReference>
<dbReference type="KEGG" id="trr:M419DRAFT_124235"/>
<proteinExistence type="predicted"/>
<dbReference type="HOGENOM" id="CLU_2741860_0_0_1"/>
<accession>A0A024S681</accession>
<name>A0A024S681_HYPJR</name>
<gene>
    <name evidence="2" type="ORF">M419DRAFT_124235</name>
</gene>
<evidence type="ECO:0000313" key="3">
    <source>
        <dbReference type="Proteomes" id="UP000024376"/>
    </source>
</evidence>
<sequence length="71" mass="8339">MKKRKNKNLKPKRHPMLTERGSFQRKYVLHFLRQPPNPGQVDTDPKRLVSSPLSLSTYELGLDMQSRDYIA</sequence>
<evidence type="ECO:0000256" key="1">
    <source>
        <dbReference type="SAM" id="MobiDB-lite"/>
    </source>
</evidence>
<feature type="region of interest" description="Disordered" evidence="1">
    <location>
        <begin position="1"/>
        <end position="20"/>
    </location>
</feature>
<organism evidence="2 3">
    <name type="scientific">Hypocrea jecorina (strain ATCC 56765 / BCRC 32924 / NRRL 11460 / Rut C-30)</name>
    <name type="common">Trichoderma reesei</name>
    <dbReference type="NCBI Taxonomy" id="1344414"/>
    <lineage>
        <taxon>Eukaryota</taxon>
        <taxon>Fungi</taxon>
        <taxon>Dikarya</taxon>
        <taxon>Ascomycota</taxon>
        <taxon>Pezizomycotina</taxon>
        <taxon>Sordariomycetes</taxon>
        <taxon>Hypocreomycetidae</taxon>
        <taxon>Hypocreales</taxon>
        <taxon>Hypocreaceae</taxon>
        <taxon>Trichoderma</taxon>
    </lineage>
</organism>
<feature type="compositionally biased region" description="Basic residues" evidence="1">
    <location>
        <begin position="1"/>
        <end position="15"/>
    </location>
</feature>
<dbReference type="EMBL" id="KI911154">
    <property type="protein sequence ID" value="ETR99980.1"/>
    <property type="molecule type" value="Genomic_DNA"/>
</dbReference>
<dbReference type="AlphaFoldDB" id="A0A024S681"/>